<proteinExistence type="predicted"/>
<name>A0A8S5RXD4_9CAUD</name>
<dbReference type="EMBL" id="BK032506">
    <property type="protein sequence ID" value="DAF43413.1"/>
    <property type="molecule type" value="Genomic_DNA"/>
</dbReference>
<sequence length="29" mass="3105">MTHFLPGVAGVLHYEVGRSTKKCNGSEGE</sequence>
<evidence type="ECO:0000313" key="1">
    <source>
        <dbReference type="EMBL" id="DAF43413.1"/>
    </source>
</evidence>
<organism evidence="1">
    <name type="scientific">Siphoviridae sp. ctEJG5</name>
    <dbReference type="NCBI Taxonomy" id="2827814"/>
    <lineage>
        <taxon>Viruses</taxon>
        <taxon>Duplodnaviria</taxon>
        <taxon>Heunggongvirae</taxon>
        <taxon>Uroviricota</taxon>
        <taxon>Caudoviricetes</taxon>
    </lineage>
</organism>
<protein>
    <submittedName>
        <fullName evidence="1">Uncharacterized protein</fullName>
    </submittedName>
</protein>
<accession>A0A8S5RXD4</accession>
<reference evidence="1" key="1">
    <citation type="journal article" date="2021" name="Proc. Natl. Acad. Sci. U.S.A.">
        <title>A Catalog of Tens of Thousands of Viruses from Human Metagenomes Reveals Hidden Associations with Chronic Diseases.</title>
        <authorList>
            <person name="Tisza M.J."/>
            <person name="Buck C.B."/>
        </authorList>
    </citation>
    <scope>NUCLEOTIDE SEQUENCE</scope>
    <source>
        <strain evidence="1">CtEJG5</strain>
    </source>
</reference>